<dbReference type="AlphaFoldDB" id="A0A6M4EKE6"/>
<name>A0A6M4EKE6_9PEZI</name>
<evidence type="ECO:0000259" key="2">
    <source>
        <dbReference type="Pfam" id="PF07883"/>
    </source>
</evidence>
<reference evidence="3" key="1">
    <citation type="journal article" date="2020" name="Angew. Chem. Int. Ed. Engl.">
        <title>Biosynthesis of biscognienyne B involving an unprecedented cytochrome P450-dependent alkynylation.</title>
        <authorList>
            <person name="Abe I."/>
            <person name="Lv J.M."/>
            <person name="Gao Y.H."/>
            <person name="Zhao H."/>
            <person name="Awakawa T."/>
            <person name="Liu L."/>
            <person name="Chen G.D."/>
            <person name="Yao X.S."/>
            <person name="Hu D."/>
            <person name="Gao H."/>
        </authorList>
    </citation>
    <scope>NUCLEOTIDE SEQUENCE</scope>
    <source>
        <strain evidence="3">FKI-7473</strain>
    </source>
</reference>
<evidence type="ECO:0000313" key="3">
    <source>
        <dbReference type="EMBL" id="QJQ82471.1"/>
    </source>
</evidence>
<feature type="region of interest" description="Disordered" evidence="1">
    <location>
        <begin position="1"/>
        <end position="21"/>
    </location>
</feature>
<protein>
    <submittedName>
        <fullName evidence="3">PesF</fullName>
    </submittedName>
</protein>
<dbReference type="SUPFAM" id="SSF51182">
    <property type="entry name" value="RmlC-like cupins"/>
    <property type="match status" value="1"/>
</dbReference>
<proteinExistence type="predicted"/>
<dbReference type="Pfam" id="PF07883">
    <property type="entry name" value="Cupin_2"/>
    <property type="match status" value="1"/>
</dbReference>
<dbReference type="Gene3D" id="2.60.120.10">
    <property type="entry name" value="Jelly Rolls"/>
    <property type="match status" value="1"/>
</dbReference>
<dbReference type="InterPro" id="IPR014710">
    <property type="entry name" value="RmlC-like_jellyroll"/>
</dbReference>
<dbReference type="InterPro" id="IPR011051">
    <property type="entry name" value="RmlC_Cupin_sf"/>
</dbReference>
<feature type="domain" description="Cupin type-2" evidence="2">
    <location>
        <begin position="64"/>
        <end position="117"/>
    </location>
</feature>
<gene>
    <name evidence="3" type="primary">pesF</name>
</gene>
<evidence type="ECO:0000256" key="1">
    <source>
        <dbReference type="SAM" id="MobiDB-lite"/>
    </source>
</evidence>
<accession>A0A6M4EKE6</accession>
<dbReference type="InterPro" id="IPR013096">
    <property type="entry name" value="Cupin_2"/>
</dbReference>
<dbReference type="EMBL" id="MT109336">
    <property type="protein sequence ID" value="QJQ82471.1"/>
    <property type="molecule type" value="Genomic_DNA"/>
</dbReference>
<organism evidence="3">
    <name type="scientific">Pestalotiopsis humus</name>
    <dbReference type="NCBI Taxonomy" id="1562279"/>
    <lineage>
        <taxon>Eukaryota</taxon>
        <taxon>Fungi</taxon>
        <taxon>Dikarya</taxon>
        <taxon>Ascomycota</taxon>
        <taxon>Pezizomycotina</taxon>
        <taxon>Sordariomycetes</taxon>
        <taxon>Xylariomycetidae</taxon>
        <taxon>Amphisphaeriales</taxon>
        <taxon>Sporocadaceae</taxon>
        <taxon>Pestalotiopsis</taxon>
    </lineage>
</organism>
<sequence length="216" mass="24866">MVQAWQQWLSPRPKQRTHTNAQKAFPYLGDAVLYEPYTRPDGHSLVRETHNIEDPLVRDGLSGPPLHIHRKQNEFFRVEQGVLGAVKDGVEYAVTPEDGVLSIPAGTRHRFWCHKTAKESLIFTIWLDEINDSDFIVDVNALRNSTSYLDDCQKSGLKPSPFQLILFSEHASTLVCPPFMNWMPIWLLALVHHVLAWIAEKILGYERSYPEYTEQE</sequence>